<accession>A0AAD9HHJ4</accession>
<evidence type="ECO:0000256" key="1">
    <source>
        <dbReference type="SAM" id="SignalP"/>
    </source>
</evidence>
<evidence type="ECO:0000313" key="2">
    <source>
        <dbReference type="EMBL" id="KAK2028266.1"/>
    </source>
</evidence>
<organism evidence="2 3">
    <name type="scientific">Colletotrichum zoysiae</name>
    <dbReference type="NCBI Taxonomy" id="1216348"/>
    <lineage>
        <taxon>Eukaryota</taxon>
        <taxon>Fungi</taxon>
        <taxon>Dikarya</taxon>
        <taxon>Ascomycota</taxon>
        <taxon>Pezizomycotina</taxon>
        <taxon>Sordariomycetes</taxon>
        <taxon>Hypocreomycetidae</taxon>
        <taxon>Glomerellales</taxon>
        <taxon>Glomerellaceae</taxon>
        <taxon>Colletotrichum</taxon>
        <taxon>Colletotrichum graminicola species complex</taxon>
    </lineage>
</organism>
<name>A0AAD9HHJ4_9PEZI</name>
<sequence length="115" mass="12877">MMIILAAAALPCGSFLRAPAIEKLFCYLGKKSLWMGGRGGFGKKSFPPPTKLPIVRRNRAMIDGKMAGPPEEGGGGVYNSRFCSFFVCNHRHLARIRMVCYCRLDVIDQLFRDMF</sequence>
<dbReference type="AlphaFoldDB" id="A0AAD9HHJ4"/>
<feature type="signal peptide" evidence="1">
    <location>
        <begin position="1"/>
        <end position="16"/>
    </location>
</feature>
<dbReference type="Proteomes" id="UP001232148">
    <property type="component" value="Unassembled WGS sequence"/>
</dbReference>
<reference evidence="2" key="1">
    <citation type="submission" date="2021-06" db="EMBL/GenBank/DDBJ databases">
        <title>Comparative genomics, transcriptomics and evolutionary studies reveal genomic signatures of adaptation to plant cell wall in hemibiotrophic fungi.</title>
        <authorList>
            <consortium name="DOE Joint Genome Institute"/>
            <person name="Baroncelli R."/>
            <person name="Diaz J.F."/>
            <person name="Benocci T."/>
            <person name="Peng M."/>
            <person name="Battaglia E."/>
            <person name="Haridas S."/>
            <person name="Andreopoulos W."/>
            <person name="Labutti K."/>
            <person name="Pangilinan J."/>
            <person name="Floch G.L."/>
            <person name="Makela M.R."/>
            <person name="Henrissat B."/>
            <person name="Grigoriev I.V."/>
            <person name="Crouch J.A."/>
            <person name="De Vries R.P."/>
            <person name="Sukno S.A."/>
            <person name="Thon M.R."/>
        </authorList>
    </citation>
    <scope>NUCLEOTIDE SEQUENCE</scope>
    <source>
        <strain evidence="2">MAFF235873</strain>
    </source>
</reference>
<dbReference type="EMBL" id="MU842881">
    <property type="protein sequence ID" value="KAK2028266.1"/>
    <property type="molecule type" value="Genomic_DNA"/>
</dbReference>
<evidence type="ECO:0008006" key="4">
    <source>
        <dbReference type="Google" id="ProtNLM"/>
    </source>
</evidence>
<comment type="caution">
    <text evidence="2">The sequence shown here is derived from an EMBL/GenBank/DDBJ whole genome shotgun (WGS) entry which is preliminary data.</text>
</comment>
<keyword evidence="3" id="KW-1185">Reference proteome</keyword>
<gene>
    <name evidence="2" type="ORF">LX32DRAFT_406616</name>
</gene>
<evidence type="ECO:0000313" key="3">
    <source>
        <dbReference type="Proteomes" id="UP001232148"/>
    </source>
</evidence>
<keyword evidence="1" id="KW-0732">Signal</keyword>
<proteinExistence type="predicted"/>
<protein>
    <recommendedName>
        <fullName evidence="4">Secreted protein</fullName>
    </recommendedName>
</protein>
<feature type="chain" id="PRO_5041977152" description="Secreted protein" evidence="1">
    <location>
        <begin position="17"/>
        <end position="115"/>
    </location>
</feature>